<feature type="region of interest" description="Disordered" evidence="1">
    <location>
        <begin position="161"/>
        <end position="229"/>
    </location>
</feature>
<evidence type="ECO:0000313" key="2">
    <source>
        <dbReference type="EMBL" id="KAF2748192.1"/>
    </source>
</evidence>
<proteinExistence type="predicted"/>
<feature type="compositionally biased region" description="Basic and acidic residues" evidence="1">
    <location>
        <begin position="7"/>
        <end position="18"/>
    </location>
</feature>
<keyword evidence="3" id="KW-1185">Reference proteome</keyword>
<feature type="compositionally biased region" description="Polar residues" evidence="1">
    <location>
        <begin position="207"/>
        <end position="217"/>
    </location>
</feature>
<feature type="region of interest" description="Disordered" evidence="1">
    <location>
        <begin position="1"/>
        <end position="69"/>
    </location>
</feature>
<name>A0A6A6VC39_9PLEO</name>
<evidence type="ECO:0000313" key="3">
    <source>
        <dbReference type="Proteomes" id="UP000799440"/>
    </source>
</evidence>
<feature type="compositionally biased region" description="Polar residues" evidence="1">
    <location>
        <begin position="24"/>
        <end position="69"/>
    </location>
</feature>
<evidence type="ECO:0000256" key="1">
    <source>
        <dbReference type="SAM" id="MobiDB-lite"/>
    </source>
</evidence>
<dbReference type="OrthoDB" id="3792817at2759"/>
<organism evidence="2 3">
    <name type="scientific">Sporormia fimetaria CBS 119925</name>
    <dbReference type="NCBI Taxonomy" id="1340428"/>
    <lineage>
        <taxon>Eukaryota</taxon>
        <taxon>Fungi</taxon>
        <taxon>Dikarya</taxon>
        <taxon>Ascomycota</taxon>
        <taxon>Pezizomycotina</taxon>
        <taxon>Dothideomycetes</taxon>
        <taxon>Pleosporomycetidae</taxon>
        <taxon>Pleosporales</taxon>
        <taxon>Sporormiaceae</taxon>
        <taxon>Sporormia</taxon>
    </lineage>
</organism>
<gene>
    <name evidence="2" type="ORF">M011DRAFT_467232</name>
</gene>
<accession>A0A6A6VC39</accession>
<dbReference type="Proteomes" id="UP000799440">
    <property type="component" value="Unassembled WGS sequence"/>
</dbReference>
<feature type="compositionally biased region" description="Basic and acidic residues" evidence="1">
    <location>
        <begin position="197"/>
        <end position="206"/>
    </location>
</feature>
<protein>
    <submittedName>
        <fullName evidence="2">Uncharacterized protein</fullName>
    </submittedName>
</protein>
<sequence>MTLPMRSYDDLARAEKSSGPRSRVGSTPNLLLGVPSSSPAYALTYQSPPASGRNSRPNLLETGSNQSSELEAFPSLMTSDPGLVFAPNQPSALQHPRPLRTASLLRDSEPMSSAPSLGMRNSSVPDIRLDTGFTVGSGTLSGSSVLRRGHASHNILHAALSTPSPFDLGRRFSSDEESEQEGLLLHIQRDPQGQSAETKRSARPETTKPTVTENLTPANPPPDRSEKNALNEADNPAQATQLTKCAIHGEDCDGVTVTQVHLTEQQRRSGGFAAEYPMIERNGRVMIDWEQILFVEVEEKKRRENLA</sequence>
<dbReference type="EMBL" id="MU006570">
    <property type="protein sequence ID" value="KAF2748192.1"/>
    <property type="molecule type" value="Genomic_DNA"/>
</dbReference>
<dbReference type="AlphaFoldDB" id="A0A6A6VC39"/>
<reference evidence="2" key="1">
    <citation type="journal article" date="2020" name="Stud. Mycol.">
        <title>101 Dothideomycetes genomes: a test case for predicting lifestyles and emergence of pathogens.</title>
        <authorList>
            <person name="Haridas S."/>
            <person name="Albert R."/>
            <person name="Binder M."/>
            <person name="Bloem J."/>
            <person name="Labutti K."/>
            <person name="Salamov A."/>
            <person name="Andreopoulos B."/>
            <person name="Baker S."/>
            <person name="Barry K."/>
            <person name="Bills G."/>
            <person name="Bluhm B."/>
            <person name="Cannon C."/>
            <person name="Castanera R."/>
            <person name="Culley D."/>
            <person name="Daum C."/>
            <person name="Ezra D."/>
            <person name="Gonzalez J."/>
            <person name="Henrissat B."/>
            <person name="Kuo A."/>
            <person name="Liang C."/>
            <person name="Lipzen A."/>
            <person name="Lutzoni F."/>
            <person name="Magnuson J."/>
            <person name="Mondo S."/>
            <person name="Nolan M."/>
            <person name="Ohm R."/>
            <person name="Pangilinan J."/>
            <person name="Park H.-J."/>
            <person name="Ramirez L."/>
            <person name="Alfaro M."/>
            <person name="Sun H."/>
            <person name="Tritt A."/>
            <person name="Yoshinaga Y."/>
            <person name="Zwiers L.-H."/>
            <person name="Turgeon B."/>
            <person name="Goodwin S."/>
            <person name="Spatafora J."/>
            <person name="Crous P."/>
            <person name="Grigoriev I."/>
        </authorList>
    </citation>
    <scope>NUCLEOTIDE SEQUENCE</scope>
    <source>
        <strain evidence="2">CBS 119925</strain>
    </source>
</reference>